<gene>
    <name evidence="10" type="ORF">Bhyg_06233</name>
</gene>
<proteinExistence type="inferred from homology"/>
<evidence type="ECO:0000256" key="8">
    <source>
        <dbReference type="SAM" id="MobiDB-lite"/>
    </source>
</evidence>
<feature type="compositionally biased region" description="Basic and acidic residues" evidence="8">
    <location>
        <begin position="208"/>
        <end position="227"/>
    </location>
</feature>
<evidence type="ECO:0000256" key="1">
    <source>
        <dbReference type="ARBA" id="ARBA00004651"/>
    </source>
</evidence>
<sequence length="500" mass="54309">MSHLLFLQSPANPDLLYIIFFCHTQLTVTLLLALIFGSKVYLVFRSGGKPSDDNMGLGVKSSGAKFICRSQARTLANPSTATSSTSQLGANADARLTEQEALEHIKQLYIQLQNLQERVPPRGIAVATILSLLESCRTSQLKPLTKPEIPETAHSALALVHSEKAANTSFVKPNGNGIAHLSITDEKCAMLSVVESVDETEYQNQIKSIDDKSKSVDGRENQKRIEATDGESPFVNLPLECMCTCGGKKVDDSVNSCEQSSIPTKCPHSSNKNNERSHQQPIDRKGKTCNDNSRKLYDATANCINSTATCEHYPHNCNKIHSTECCSSKCDCIYSFESNSCSVHLVNKSNKNVHLVSDKCVDDDVNDNNEISTLLNKTELYDKLGLSVSGSFENAEEEAAYVQPTTPSPIISISSCTTGGDDDRLNRDNQTPSLVSPIENDDEKSSTVRDSCSSNNISMTTDASGTSTSTGNGAAKRGKTDAKLVLDLNDRSKYTKEVSV</sequence>
<dbReference type="Proteomes" id="UP001151699">
    <property type="component" value="Chromosome B"/>
</dbReference>
<keyword evidence="9" id="KW-1133">Transmembrane helix</keyword>
<feature type="compositionally biased region" description="Low complexity" evidence="8">
    <location>
        <begin position="460"/>
        <end position="475"/>
    </location>
</feature>
<feature type="compositionally biased region" description="Polar residues" evidence="8">
    <location>
        <begin position="448"/>
        <end position="459"/>
    </location>
</feature>
<keyword evidence="11" id="KW-1185">Reference proteome</keyword>
<feature type="transmembrane region" description="Helical" evidence="9">
    <location>
        <begin position="15"/>
        <end position="36"/>
    </location>
</feature>
<comment type="similarity">
    <text evidence="2">Belongs to the G-protein coupled receptor 3 family.</text>
</comment>
<feature type="compositionally biased region" description="Basic and acidic residues" evidence="8">
    <location>
        <begin position="273"/>
        <end position="289"/>
    </location>
</feature>
<evidence type="ECO:0000256" key="3">
    <source>
        <dbReference type="ARBA" id="ARBA00022475"/>
    </source>
</evidence>
<keyword evidence="6" id="KW-0325">Glycoprotein</keyword>
<dbReference type="EMBL" id="WJQU01000002">
    <property type="protein sequence ID" value="KAJ6641297.1"/>
    <property type="molecule type" value="Genomic_DNA"/>
</dbReference>
<keyword evidence="9" id="KW-0812">Transmembrane</keyword>
<evidence type="ECO:0000256" key="7">
    <source>
        <dbReference type="ARBA" id="ARBA00023224"/>
    </source>
</evidence>
<evidence type="ECO:0000256" key="2">
    <source>
        <dbReference type="ARBA" id="ARBA00007242"/>
    </source>
</evidence>
<dbReference type="GO" id="GO:0005886">
    <property type="term" value="C:plasma membrane"/>
    <property type="evidence" value="ECO:0007669"/>
    <property type="project" value="UniProtKB-SubCell"/>
</dbReference>
<keyword evidence="7" id="KW-0807">Transducer</keyword>
<feature type="compositionally biased region" description="Polar residues" evidence="8">
    <location>
        <begin position="261"/>
        <end position="272"/>
    </location>
</feature>
<dbReference type="OrthoDB" id="7789933at2759"/>
<keyword evidence="9" id="KW-0472">Membrane</keyword>
<dbReference type="InterPro" id="IPR043458">
    <property type="entry name" value="GPR158/179"/>
</dbReference>
<dbReference type="GO" id="GO:0004930">
    <property type="term" value="F:G protein-coupled receptor activity"/>
    <property type="evidence" value="ECO:0007669"/>
    <property type="project" value="UniProtKB-KW"/>
</dbReference>
<dbReference type="PANTHER" id="PTHR32546">
    <property type="entry name" value="G-PROTEIN COUPLED RECEPTOR 158-RELATED"/>
    <property type="match status" value="1"/>
</dbReference>
<reference evidence="10" key="1">
    <citation type="submission" date="2022-07" db="EMBL/GenBank/DDBJ databases">
        <authorList>
            <person name="Trinca V."/>
            <person name="Uliana J.V.C."/>
            <person name="Torres T.T."/>
            <person name="Ward R.J."/>
            <person name="Monesi N."/>
        </authorList>
    </citation>
    <scope>NUCLEOTIDE SEQUENCE</scope>
    <source>
        <strain evidence="10">HSMRA1968</strain>
        <tissue evidence="10">Whole embryos</tissue>
    </source>
</reference>
<name>A0A9Q0N1H9_9DIPT</name>
<evidence type="ECO:0000256" key="5">
    <source>
        <dbReference type="ARBA" id="ARBA00023170"/>
    </source>
</evidence>
<feature type="region of interest" description="Disordered" evidence="8">
    <location>
        <begin position="261"/>
        <end position="289"/>
    </location>
</feature>
<evidence type="ECO:0000256" key="9">
    <source>
        <dbReference type="SAM" id="Phobius"/>
    </source>
</evidence>
<keyword evidence="4" id="KW-0297">G-protein coupled receptor</keyword>
<feature type="region of interest" description="Disordered" evidence="8">
    <location>
        <begin position="205"/>
        <end position="229"/>
    </location>
</feature>
<evidence type="ECO:0000256" key="6">
    <source>
        <dbReference type="ARBA" id="ARBA00023180"/>
    </source>
</evidence>
<dbReference type="AlphaFoldDB" id="A0A9Q0N1H9"/>
<keyword evidence="3" id="KW-1003">Cell membrane</keyword>
<evidence type="ECO:0000256" key="4">
    <source>
        <dbReference type="ARBA" id="ARBA00023040"/>
    </source>
</evidence>
<accession>A0A9Q0N1H9</accession>
<organism evidence="10 11">
    <name type="scientific">Pseudolycoriella hygida</name>
    <dbReference type="NCBI Taxonomy" id="35572"/>
    <lineage>
        <taxon>Eukaryota</taxon>
        <taxon>Metazoa</taxon>
        <taxon>Ecdysozoa</taxon>
        <taxon>Arthropoda</taxon>
        <taxon>Hexapoda</taxon>
        <taxon>Insecta</taxon>
        <taxon>Pterygota</taxon>
        <taxon>Neoptera</taxon>
        <taxon>Endopterygota</taxon>
        <taxon>Diptera</taxon>
        <taxon>Nematocera</taxon>
        <taxon>Sciaroidea</taxon>
        <taxon>Sciaridae</taxon>
        <taxon>Pseudolycoriella</taxon>
    </lineage>
</organism>
<keyword evidence="5" id="KW-0675">Receptor</keyword>
<feature type="region of interest" description="Disordered" evidence="8">
    <location>
        <begin position="411"/>
        <end position="481"/>
    </location>
</feature>
<comment type="caution">
    <text evidence="10">The sequence shown here is derived from an EMBL/GenBank/DDBJ whole genome shotgun (WGS) entry which is preliminary data.</text>
</comment>
<dbReference type="PANTHER" id="PTHR32546:SF29">
    <property type="entry name" value="G-PROTEIN COUPLED RECEPTORS FAMILY 3 PROFILE DOMAIN-CONTAINING PROTEIN"/>
    <property type="match status" value="1"/>
</dbReference>
<comment type="subcellular location">
    <subcellularLocation>
        <location evidence="1">Cell membrane</location>
        <topology evidence="1">Multi-pass membrane protein</topology>
    </subcellularLocation>
</comment>
<evidence type="ECO:0000313" key="10">
    <source>
        <dbReference type="EMBL" id="KAJ6641297.1"/>
    </source>
</evidence>
<evidence type="ECO:0000313" key="11">
    <source>
        <dbReference type="Proteomes" id="UP001151699"/>
    </source>
</evidence>
<protein>
    <submittedName>
        <fullName evidence="10">Uncharacterized protein</fullName>
    </submittedName>
</protein>